<dbReference type="Pfam" id="PF01086">
    <property type="entry name" value="Clathrin_lg_ch"/>
    <property type="match status" value="1"/>
</dbReference>
<comment type="function">
    <text evidence="1 7">Clathrin is the major protein of the polyhedral coat of coated pits and vesicles.</text>
</comment>
<comment type="similarity">
    <text evidence="3 7">Belongs to the clathrin light chain family.</text>
</comment>
<feature type="compositionally biased region" description="Polar residues" evidence="9">
    <location>
        <begin position="37"/>
        <end position="46"/>
    </location>
</feature>
<keyword evidence="4 7" id="KW-0472">Membrane</keyword>
<organism evidence="10 11">
    <name type="scientific">Hibiscus syriacus</name>
    <name type="common">Rose of Sharon</name>
    <dbReference type="NCBI Taxonomy" id="106335"/>
    <lineage>
        <taxon>Eukaryota</taxon>
        <taxon>Viridiplantae</taxon>
        <taxon>Streptophyta</taxon>
        <taxon>Embryophyta</taxon>
        <taxon>Tracheophyta</taxon>
        <taxon>Spermatophyta</taxon>
        <taxon>Magnoliopsida</taxon>
        <taxon>eudicotyledons</taxon>
        <taxon>Gunneridae</taxon>
        <taxon>Pentapetalae</taxon>
        <taxon>rosids</taxon>
        <taxon>malvids</taxon>
        <taxon>Malvales</taxon>
        <taxon>Malvaceae</taxon>
        <taxon>Malvoideae</taxon>
        <taxon>Hibiscus</taxon>
    </lineage>
</organism>
<accession>A0A6A2YPP3</accession>
<keyword evidence="5 7" id="KW-0168">Coated pit</keyword>
<keyword evidence="11" id="KW-1185">Reference proteome</keyword>
<evidence type="ECO:0000256" key="8">
    <source>
        <dbReference type="SAM" id="Coils"/>
    </source>
</evidence>
<feature type="region of interest" description="Disordered" evidence="9">
    <location>
        <begin position="181"/>
        <end position="273"/>
    </location>
</feature>
<protein>
    <recommendedName>
        <fullName evidence="7">Clathrin light chain</fullName>
    </recommendedName>
</protein>
<evidence type="ECO:0000256" key="2">
    <source>
        <dbReference type="ARBA" id="ARBA00004180"/>
    </source>
</evidence>
<dbReference type="PANTHER" id="PTHR10639:SF38">
    <property type="entry name" value="CLATHRIN LIGHT CHAIN 2"/>
    <property type="match status" value="1"/>
</dbReference>
<dbReference type="GO" id="GO:0006886">
    <property type="term" value="P:intracellular protein transport"/>
    <property type="evidence" value="ECO:0007669"/>
    <property type="project" value="InterPro"/>
</dbReference>
<feature type="compositionally biased region" description="Pro residues" evidence="9">
    <location>
        <begin position="232"/>
        <end position="242"/>
    </location>
</feature>
<dbReference type="InterPro" id="IPR000996">
    <property type="entry name" value="Clathrin_L-chain"/>
</dbReference>
<name>A0A6A2YPP3_HIBSY</name>
<feature type="compositionally biased region" description="Polar residues" evidence="9">
    <location>
        <begin position="1"/>
        <end position="12"/>
    </location>
</feature>
<feature type="coiled-coil region" evidence="8">
    <location>
        <begin position="95"/>
        <end position="126"/>
    </location>
</feature>
<evidence type="ECO:0000256" key="9">
    <source>
        <dbReference type="SAM" id="MobiDB-lite"/>
    </source>
</evidence>
<evidence type="ECO:0000256" key="6">
    <source>
        <dbReference type="ARBA" id="ARBA00023329"/>
    </source>
</evidence>
<evidence type="ECO:0000256" key="5">
    <source>
        <dbReference type="ARBA" id="ARBA00023176"/>
    </source>
</evidence>
<dbReference type="PANTHER" id="PTHR10639">
    <property type="entry name" value="CLATHRIN LIGHT CHAIN"/>
    <property type="match status" value="1"/>
</dbReference>
<gene>
    <name evidence="10" type="ORF">F3Y22_tig00111336pilonHSYRG00039</name>
</gene>
<feature type="region of interest" description="Disordered" evidence="9">
    <location>
        <begin position="1"/>
        <end position="92"/>
    </location>
</feature>
<comment type="caution">
    <text evidence="10">The sequence shown here is derived from an EMBL/GenBank/DDBJ whole genome shotgun (WGS) entry which is preliminary data.</text>
</comment>
<keyword evidence="6 7" id="KW-0968">Cytoplasmic vesicle</keyword>
<evidence type="ECO:0000313" key="10">
    <source>
        <dbReference type="EMBL" id="KAE8681235.1"/>
    </source>
</evidence>
<evidence type="ECO:0000256" key="1">
    <source>
        <dbReference type="ARBA" id="ARBA00003913"/>
    </source>
</evidence>
<proteinExistence type="inferred from homology"/>
<sequence>MSTFADSFTQLGDDSMDSFDSVPHQEEDTNGYDGYDPSQQFDSFADQSDHPKGSTHDMFAPDPYTNGVEFGQDFDGLNGPILPPPEMEPEEGVALREWRRENAIRLEEKEKKEKELLSQIIDEADQFKVEFYKKRELTCQNNKASNREREKIFVANHEKFHAETDKHYWKAIAELIPNEVPTIEKRGKKDKVKKPSIVVVQGPKPGKPTDRSRMRQILVKLKHDTPPHLKHTPPPPPPPPVAAPAKDQDAKSSNTSVPAATPVTSSADAIVAA</sequence>
<dbReference type="AlphaFoldDB" id="A0A6A2YPP3"/>
<keyword evidence="8" id="KW-0175">Coiled coil</keyword>
<dbReference type="GO" id="GO:0072583">
    <property type="term" value="P:clathrin-dependent endocytosis"/>
    <property type="evidence" value="ECO:0007669"/>
    <property type="project" value="TreeGrafter"/>
</dbReference>
<evidence type="ECO:0000256" key="4">
    <source>
        <dbReference type="ARBA" id="ARBA00023136"/>
    </source>
</evidence>
<dbReference type="GO" id="GO:0030132">
    <property type="term" value="C:clathrin coat of coated pit"/>
    <property type="evidence" value="ECO:0007669"/>
    <property type="project" value="InterPro"/>
</dbReference>
<evidence type="ECO:0000256" key="7">
    <source>
        <dbReference type="RuleBase" id="RU363137"/>
    </source>
</evidence>
<reference evidence="10" key="1">
    <citation type="submission" date="2019-09" db="EMBL/GenBank/DDBJ databases">
        <title>Draft genome information of white flower Hibiscus syriacus.</title>
        <authorList>
            <person name="Kim Y.-M."/>
        </authorList>
    </citation>
    <scope>NUCLEOTIDE SEQUENCE [LARGE SCALE GENOMIC DNA]</scope>
    <source>
        <strain evidence="10">YM2019G1</strain>
    </source>
</reference>
<dbReference type="GO" id="GO:0030130">
    <property type="term" value="C:clathrin coat of trans-Golgi network vesicle"/>
    <property type="evidence" value="ECO:0007669"/>
    <property type="project" value="InterPro"/>
</dbReference>
<dbReference type="GO" id="GO:0032050">
    <property type="term" value="F:clathrin heavy chain binding"/>
    <property type="evidence" value="ECO:0007669"/>
    <property type="project" value="TreeGrafter"/>
</dbReference>
<feature type="compositionally biased region" description="Polar residues" evidence="9">
    <location>
        <begin position="251"/>
        <end position="267"/>
    </location>
</feature>
<evidence type="ECO:0000256" key="3">
    <source>
        <dbReference type="ARBA" id="ARBA00005263"/>
    </source>
</evidence>
<dbReference type="OrthoDB" id="782264at2759"/>
<dbReference type="EMBL" id="VEPZ02001312">
    <property type="protein sequence ID" value="KAE8681235.1"/>
    <property type="molecule type" value="Genomic_DNA"/>
</dbReference>
<comment type="subcellular location">
    <subcellularLocation>
        <location evidence="2 7">Cytoplasmic vesicle membrane</location>
        <topology evidence="2 7">Peripheral membrane protein</topology>
        <orientation evidence="2 7">Cytoplasmic side</orientation>
    </subcellularLocation>
    <subcellularLocation>
        <location evidence="7">Membrane</location>
        <location evidence="7">Coated pit</location>
        <topology evidence="7">Peripheral membrane protein</topology>
        <orientation evidence="7">Cytoplasmic side</orientation>
    </subcellularLocation>
    <text evidence="7">Cytoplasmic face of coated pits and vesicles.</text>
</comment>
<dbReference type="GO" id="GO:0005198">
    <property type="term" value="F:structural molecule activity"/>
    <property type="evidence" value="ECO:0007669"/>
    <property type="project" value="InterPro"/>
</dbReference>
<evidence type="ECO:0000313" key="11">
    <source>
        <dbReference type="Proteomes" id="UP000436088"/>
    </source>
</evidence>
<dbReference type="Proteomes" id="UP000436088">
    <property type="component" value="Unassembled WGS sequence"/>
</dbReference>